<dbReference type="Pfam" id="PF01061">
    <property type="entry name" value="ABC2_membrane"/>
    <property type="match status" value="1"/>
</dbReference>
<keyword evidence="4 5" id="KW-0472">Membrane</keyword>
<dbReference type="Proteomes" id="UP000653358">
    <property type="component" value="Unassembled WGS sequence"/>
</dbReference>
<organism evidence="7 8">
    <name type="scientific">Acetobacterium tundrae</name>
    <dbReference type="NCBI Taxonomy" id="132932"/>
    <lineage>
        <taxon>Bacteria</taxon>
        <taxon>Bacillati</taxon>
        <taxon>Bacillota</taxon>
        <taxon>Clostridia</taxon>
        <taxon>Eubacteriales</taxon>
        <taxon>Eubacteriaceae</taxon>
        <taxon>Acetobacterium</taxon>
    </lineage>
</organism>
<feature type="domain" description="ABC transmembrane type-2" evidence="6">
    <location>
        <begin position="20"/>
        <end position="244"/>
    </location>
</feature>
<dbReference type="PANTHER" id="PTHR43229:SF2">
    <property type="entry name" value="NODULATION PROTEIN J"/>
    <property type="match status" value="1"/>
</dbReference>
<feature type="transmembrane region" description="Helical" evidence="5">
    <location>
        <begin position="166"/>
        <end position="184"/>
    </location>
</feature>
<feature type="transmembrane region" description="Helical" evidence="5">
    <location>
        <begin position="218"/>
        <end position="241"/>
    </location>
</feature>
<dbReference type="InterPro" id="IPR051784">
    <property type="entry name" value="Nod_factor_ABC_transporter"/>
</dbReference>
<comment type="subcellular location">
    <subcellularLocation>
        <location evidence="5">Cell membrane</location>
        <topology evidence="5">Multi-pass membrane protein</topology>
    </subcellularLocation>
    <subcellularLocation>
        <location evidence="1">Membrane</location>
        <topology evidence="1">Multi-pass membrane protein</topology>
    </subcellularLocation>
</comment>
<feature type="transmembrane region" description="Helical" evidence="5">
    <location>
        <begin position="133"/>
        <end position="154"/>
    </location>
</feature>
<accession>A0ABR6WK55</accession>
<name>A0ABR6WK55_9FIRM</name>
<evidence type="ECO:0000313" key="7">
    <source>
        <dbReference type="EMBL" id="MBC3796816.1"/>
    </source>
</evidence>
<feature type="transmembrane region" description="Helical" evidence="5">
    <location>
        <begin position="53"/>
        <end position="74"/>
    </location>
</feature>
<keyword evidence="2 5" id="KW-0812">Transmembrane</keyword>
<keyword evidence="5" id="KW-1003">Cell membrane</keyword>
<dbReference type="RefSeq" id="WP_148605466.1">
    <property type="nucleotide sequence ID" value="NZ_RXYB01000021.1"/>
</dbReference>
<evidence type="ECO:0000256" key="1">
    <source>
        <dbReference type="ARBA" id="ARBA00004141"/>
    </source>
</evidence>
<dbReference type="InterPro" id="IPR047817">
    <property type="entry name" value="ABC2_TM_bact-type"/>
</dbReference>
<reference evidence="7 8" key="1">
    <citation type="journal article" date="2020" name="mSystems">
        <title>Defining Genomic and Predicted Metabolic Features of the Acetobacterium Genus.</title>
        <authorList>
            <person name="Ross D.E."/>
            <person name="Marshall C.W."/>
            <person name="Gulliver D."/>
            <person name="May H.D."/>
            <person name="Norman R.S."/>
        </authorList>
    </citation>
    <scope>NUCLEOTIDE SEQUENCE [LARGE SCALE GENOMIC DNA]</scope>
    <source>
        <strain evidence="7 8">DSM 9173</strain>
    </source>
</reference>
<gene>
    <name evidence="7" type="ORF">GH807_07095</name>
</gene>
<feature type="transmembrane region" description="Helical" evidence="5">
    <location>
        <begin position="94"/>
        <end position="121"/>
    </location>
</feature>
<evidence type="ECO:0000256" key="4">
    <source>
        <dbReference type="ARBA" id="ARBA00023136"/>
    </source>
</evidence>
<evidence type="ECO:0000256" key="5">
    <source>
        <dbReference type="RuleBase" id="RU361157"/>
    </source>
</evidence>
<proteinExistence type="inferred from homology"/>
<dbReference type="InterPro" id="IPR013525">
    <property type="entry name" value="ABC2_TM"/>
</dbReference>
<evidence type="ECO:0000313" key="8">
    <source>
        <dbReference type="Proteomes" id="UP000653358"/>
    </source>
</evidence>
<dbReference type="InterPro" id="IPR000412">
    <property type="entry name" value="ABC_2_transport"/>
</dbReference>
<dbReference type="PANTHER" id="PTHR43229">
    <property type="entry name" value="NODULATION PROTEIN J"/>
    <property type="match status" value="1"/>
</dbReference>
<comment type="caution">
    <text evidence="7">The sequence shown here is derived from an EMBL/GenBank/DDBJ whole genome shotgun (WGS) entry which is preliminary data.</text>
</comment>
<dbReference type="EMBL" id="WJBB01000006">
    <property type="protein sequence ID" value="MBC3796816.1"/>
    <property type="molecule type" value="Genomic_DNA"/>
</dbReference>
<keyword evidence="8" id="KW-1185">Reference proteome</keyword>
<dbReference type="PROSITE" id="PS51012">
    <property type="entry name" value="ABC_TM2"/>
    <property type="match status" value="1"/>
</dbReference>
<evidence type="ECO:0000256" key="3">
    <source>
        <dbReference type="ARBA" id="ARBA00022989"/>
    </source>
</evidence>
<evidence type="ECO:0000256" key="2">
    <source>
        <dbReference type="ARBA" id="ARBA00022692"/>
    </source>
</evidence>
<feature type="transmembrane region" description="Helical" evidence="5">
    <location>
        <begin position="21"/>
        <end position="41"/>
    </location>
</feature>
<dbReference type="PIRSF" id="PIRSF006648">
    <property type="entry name" value="DrrB"/>
    <property type="match status" value="1"/>
</dbReference>
<evidence type="ECO:0000259" key="6">
    <source>
        <dbReference type="PROSITE" id="PS51012"/>
    </source>
</evidence>
<comment type="similarity">
    <text evidence="5">Belongs to the ABC-2 integral membrane protein family.</text>
</comment>
<sequence>MYQFNRIFKMDLINLATNPMWIFYSTGFPLLLILIIGFLTSGSYGKEVTSYDYYGITMMIFTVLYSATISANSFMEERIKSGNMRIIHSPVPPFFIYFSKILASFVFTTICYTFAGIVLMLTVHVNFGGSNGVFVWGLLVLLNFFSCTLGVLMCCALKSESTTNQLLSMLITLLAVLGGLFFPLDGLGKAIEMISYLSPVKWISTAIFQLIYDQKDVLLAPTAFIITGLSVLMILLSTRLFKREDYL</sequence>
<keyword evidence="5" id="KW-0813">Transport</keyword>
<keyword evidence="3 5" id="KW-1133">Transmembrane helix</keyword>
<protein>
    <recommendedName>
        <fullName evidence="5">Transport permease protein</fullName>
    </recommendedName>
</protein>